<dbReference type="PROSITE" id="PS51257">
    <property type="entry name" value="PROKAR_LIPOPROTEIN"/>
    <property type="match status" value="1"/>
</dbReference>
<dbReference type="EMBL" id="MT144009">
    <property type="protein sequence ID" value="QJA46395.1"/>
    <property type="molecule type" value="Genomic_DNA"/>
</dbReference>
<dbReference type="EMBL" id="MT141564">
    <property type="protein sequence ID" value="QJA66983.1"/>
    <property type="molecule type" value="Genomic_DNA"/>
</dbReference>
<gene>
    <name evidence="3" type="ORF">MM415A00187_0031</name>
    <name evidence="2" type="ORF">MM415B00313_0031</name>
    <name evidence="1" type="ORF">TM448A00409_0031</name>
</gene>
<dbReference type="EMBL" id="MT142530">
    <property type="protein sequence ID" value="QJA84496.1"/>
    <property type="molecule type" value="Genomic_DNA"/>
</dbReference>
<dbReference type="AlphaFoldDB" id="A0A6H1ZGJ6"/>
<proteinExistence type="predicted"/>
<evidence type="ECO:0000313" key="2">
    <source>
        <dbReference type="EMBL" id="QJA66983.1"/>
    </source>
</evidence>
<name>A0A6H1ZGJ6_9ZZZZ</name>
<evidence type="ECO:0000313" key="1">
    <source>
        <dbReference type="EMBL" id="QJA46395.1"/>
    </source>
</evidence>
<organism evidence="1">
    <name type="scientific">viral metagenome</name>
    <dbReference type="NCBI Taxonomy" id="1070528"/>
    <lineage>
        <taxon>unclassified sequences</taxon>
        <taxon>metagenomes</taxon>
        <taxon>organismal metagenomes</taxon>
    </lineage>
</organism>
<accession>A0A6H1ZGJ6</accession>
<reference evidence="1" key="1">
    <citation type="submission" date="2020-03" db="EMBL/GenBank/DDBJ databases">
        <title>The deep terrestrial virosphere.</title>
        <authorList>
            <person name="Holmfeldt K."/>
            <person name="Nilsson E."/>
            <person name="Simone D."/>
            <person name="Lopez-Fernandez M."/>
            <person name="Wu X."/>
            <person name="de Brujin I."/>
            <person name="Lundin D."/>
            <person name="Andersson A."/>
            <person name="Bertilsson S."/>
            <person name="Dopson M."/>
        </authorList>
    </citation>
    <scope>NUCLEOTIDE SEQUENCE</scope>
    <source>
        <strain evidence="3">MM415A00187</strain>
        <strain evidence="2">MM415B00313</strain>
        <strain evidence="1">TM448A00409</strain>
    </source>
</reference>
<evidence type="ECO:0008006" key="4">
    <source>
        <dbReference type="Google" id="ProtNLM"/>
    </source>
</evidence>
<protein>
    <recommendedName>
        <fullName evidence="4">Lipoprotein</fullName>
    </recommendedName>
</protein>
<sequence length="105" mass="11275">MKNLIALVIVAVVIVGCSGHCLKLSGNYAGVQGEFEYCIDKPASQNAGKPVLTSPGTTEKSMIISEKDAEKILQKVEPKSEVKMQGIPEKNPVSVMSRLGNFLNK</sequence>
<evidence type="ECO:0000313" key="3">
    <source>
        <dbReference type="EMBL" id="QJA84496.1"/>
    </source>
</evidence>